<proteinExistence type="predicted"/>
<dbReference type="PANTHER" id="PTHR45737:SF6">
    <property type="entry name" value="VON WILLEBRAND FACTOR A DOMAIN-CONTAINING PROTEIN 5A"/>
    <property type="match status" value="1"/>
</dbReference>
<dbReference type="PROSITE" id="PS51468">
    <property type="entry name" value="VIT"/>
    <property type="match status" value="1"/>
</dbReference>
<evidence type="ECO:0000313" key="4">
    <source>
        <dbReference type="Proteomes" id="UP000663828"/>
    </source>
</evidence>
<feature type="domain" description="VIT" evidence="2">
    <location>
        <begin position="7"/>
        <end position="137"/>
    </location>
</feature>
<dbReference type="SUPFAM" id="SSF53300">
    <property type="entry name" value="vWA-like"/>
    <property type="match status" value="1"/>
</dbReference>
<dbReference type="InterPro" id="IPR036465">
    <property type="entry name" value="vWFA_dom_sf"/>
</dbReference>
<evidence type="ECO:0000313" key="3">
    <source>
        <dbReference type="EMBL" id="CAF1569699.1"/>
    </source>
</evidence>
<dbReference type="Proteomes" id="UP000663828">
    <property type="component" value="Unassembled WGS sequence"/>
</dbReference>
<feature type="domain" description="VWFA" evidence="1">
    <location>
        <begin position="276"/>
        <end position="457"/>
    </location>
</feature>
<organism evidence="3 4">
    <name type="scientific">Adineta ricciae</name>
    <name type="common">Rotifer</name>
    <dbReference type="NCBI Taxonomy" id="249248"/>
    <lineage>
        <taxon>Eukaryota</taxon>
        <taxon>Metazoa</taxon>
        <taxon>Spiralia</taxon>
        <taxon>Gnathifera</taxon>
        <taxon>Rotifera</taxon>
        <taxon>Eurotatoria</taxon>
        <taxon>Bdelloidea</taxon>
        <taxon>Adinetida</taxon>
        <taxon>Adinetidae</taxon>
        <taxon>Adineta</taxon>
    </lineage>
</organism>
<dbReference type="Gene3D" id="3.40.50.410">
    <property type="entry name" value="von Willebrand factor, type A domain"/>
    <property type="match status" value="1"/>
</dbReference>
<feature type="non-terminal residue" evidence="3">
    <location>
        <position position="1"/>
    </location>
</feature>
<dbReference type="InterPro" id="IPR002035">
    <property type="entry name" value="VWF_A"/>
</dbReference>
<evidence type="ECO:0000259" key="1">
    <source>
        <dbReference type="PROSITE" id="PS50234"/>
    </source>
</evidence>
<keyword evidence="4" id="KW-1185">Reference proteome</keyword>
<gene>
    <name evidence="3" type="ORF">XAT740_LOCUS44363</name>
</gene>
<protein>
    <submittedName>
        <fullName evidence="3">Uncharacterized protein</fullName>
    </submittedName>
</protein>
<accession>A0A815YEA0</accession>
<evidence type="ECO:0000259" key="2">
    <source>
        <dbReference type="PROSITE" id="PS51468"/>
    </source>
</evidence>
<name>A0A815YEA0_ADIRI</name>
<dbReference type="PROSITE" id="PS50234">
    <property type="entry name" value="VWFA"/>
    <property type="match status" value="1"/>
</dbReference>
<reference evidence="3" key="1">
    <citation type="submission" date="2021-02" db="EMBL/GenBank/DDBJ databases">
        <authorList>
            <person name="Nowell W R."/>
        </authorList>
    </citation>
    <scope>NUCLEOTIDE SEQUENCE</scope>
</reference>
<dbReference type="PANTHER" id="PTHR45737">
    <property type="entry name" value="VON WILLEBRAND FACTOR A DOMAIN-CONTAINING PROTEIN 5A"/>
    <property type="match status" value="1"/>
</dbReference>
<dbReference type="SMART" id="SM00609">
    <property type="entry name" value="VIT"/>
    <property type="match status" value="1"/>
</dbReference>
<dbReference type="SMART" id="SM00327">
    <property type="entry name" value="VWA"/>
    <property type="match status" value="1"/>
</dbReference>
<dbReference type="AlphaFoldDB" id="A0A815YEA0"/>
<dbReference type="Pfam" id="PF13768">
    <property type="entry name" value="VWA_3"/>
    <property type="match status" value="1"/>
</dbReference>
<dbReference type="InterPro" id="IPR013694">
    <property type="entry name" value="VIT"/>
</dbReference>
<comment type="caution">
    <text evidence="3">The sequence shown here is derived from an EMBL/GenBank/DDBJ whole genome shotgun (WGS) entry which is preliminary data.</text>
</comment>
<dbReference type="Pfam" id="PF08487">
    <property type="entry name" value="VIT"/>
    <property type="match status" value="1"/>
</dbReference>
<dbReference type="EMBL" id="CAJNOR010005612">
    <property type="protein sequence ID" value="CAF1569699.1"/>
    <property type="molecule type" value="Genomic_DNA"/>
</dbReference>
<sequence length="466" mass="52428">MLRITSMLIAANDLPEQPKYVPLKSVRVEGKIDLFAADVTIKQVFRNDETNPIEAVYCFPIEEQAAVYKFIAQIDDRQIEADLKEKNEAQKEYNEALQQGHGAYLLEQDEKSQDNFVINIGALPPGKECHITISYVTELDLVDNGQKIQFVVPTTIAPRYNPSKGGISSPAGTNSQYVQSAPYTIDLQCEVGKTNVSRLSSPSHPVELDFSQQDYYVVRFSQNQTHLDRDILLDIHLNEQRSNTILAIEKNAFMISFTPNEQDCQRATNNVETTNEFVFIVDCSGSMRDEDKIGYARQSMILFLKSLPLDSYFNIIRFGSSHQSLFDQATVIYNEENSKKAADLIKKMDADLGGTELLNPLKWLGEHPPQDGRSRQIFLLTDGEISNVTEVLDLCRSMSKSSRIFSFGLGKSPSRSLVKGLARSTNGRFCFIPPSTKVDTYVGQQLEKALQSSITNLEIKWNLPIQ</sequence>